<dbReference type="EC" id="2.7.13.3" evidence="3"/>
<keyword evidence="11 14" id="KW-1133">Transmembrane helix</keyword>
<keyword evidence="5" id="KW-0597">Phosphoprotein</keyword>
<dbReference type="InterPro" id="IPR005467">
    <property type="entry name" value="His_kinase_dom"/>
</dbReference>
<dbReference type="OrthoDB" id="9762826at2"/>
<dbReference type="FunFam" id="3.30.565.10:FF:000006">
    <property type="entry name" value="Sensor histidine kinase WalK"/>
    <property type="match status" value="1"/>
</dbReference>
<dbReference type="PROSITE" id="PS50109">
    <property type="entry name" value="HIS_KIN"/>
    <property type="match status" value="1"/>
</dbReference>
<dbReference type="STRING" id="1121476.SAMN02745751_00591"/>
<keyword evidence="9 17" id="KW-0418">Kinase</keyword>
<sequence length="481" mass="54376">MKNASIKLKIFAYLTGFCALLLVVLWLFQVVFLDDFYRMIKTSEVKNTAEHIEKSLGGEDVNDIIADYSKTREISIEVIELDSGIIYSTYNTFRDSEIQKISFQDKAGFIEQAVEEGGELLLSYDPDYIKREEDIERDGFVPREQIKDKELSKTIMYVKTVSDDEGDSYAILINAMISPVEATVNTLRVQLYWITGFMVVFSIMLSLLISKNVSKPIEKINKSARTLSSGDYNVKFDGSGYREVKELSDTLNYAAGELSKVEGLRKELIANVSHDLRTPLTLIGGYAEVMRDIPHEKNNENLQIIIDETRRLTSLVNDMLDMSKLQSGMMVPEISSFNITSSIRNTVERMNGLLGSQGYKIEFNPDEDLMVEGDEMKLSQAFYNLLINAVNYSGDSRIVTVNQKKTDGRVRISVTDRGEGIPEEDIPYIWERYYKSDKEHKRAVTGTGLGLSIVKSIIEVHGGRLGVDSVEGEGSTFWFEI</sequence>
<comment type="catalytic activity">
    <reaction evidence="1">
        <text>ATP + protein L-histidine = ADP + protein N-phospho-L-histidine.</text>
        <dbReference type="EC" id="2.7.13.3"/>
    </reaction>
</comment>
<keyword evidence="12" id="KW-0902">Two-component regulatory system</keyword>
<dbReference type="CDD" id="cd00075">
    <property type="entry name" value="HATPase"/>
    <property type="match status" value="1"/>
</dbReference>
<evidence type="ECO:0000259" key="16">
    <source>
        <dbReference type="PROSITE" id="PS50885"/>
    </source>
</evidence>
<dbReference type="CDD" id="cd06225">
    <property type="entry name" value="HAMP"/>
    <property type="match status" value="1"/>
</dbReference>
<keyword evidence="6" id="KW-0808">Transferase</keyword>
<dbReference type="Gene3D" id="3.30.565.10">
    <property type="entry name" value="Histidine kinase-like ATPase, C-terminal domain"/>
    <property type="match status" value="1"/>
</dbReference>
<keyword evidence="18" id="KW-1185">Reference proteome</keyword>
<dbReference type="InterPro" id="IPR036890">
    <property type="entry name" value="HATPase_C_sf"/>
</dbReference>
<gene>
    <name evidence="17" type="ORF">SAMN02745751_00591</name>
</gene>
<keyword evidence="13 14" id="KW-0472">Membrane</keyword>
<dbReference type="Gene3D" id="6.10.340.10">
    <property type="match status" value="1"/>
</dbReference>
<dbReference type="SUPFAM" id="SSF55874">
    <property type="entry name" value="ATPase domain of HSP90 chaperone/DNA topoisomerase II/histidine kinase"/>
    <property type="match status" value="1"/>
</dbReference>
<evidence type="ECO:0000313" key="17">
    <source>
        <dbReference type="EMBL" id="SHI56342.1"/>
    </source>
</evidence>
<evidence type="ECO:0000256" key="12">
    <source>
        <dbReference type="ARBA" id="ARBA00023012"/>
    </source>
</evidence>
<evidence type="ECO:0000256" key="9">
    <source>
        <dbReference type="ARBA" id="ARBA00022777"/>
    </source>
</evidence>
<proteinExistence type="predicted"/>
<dbReference type="InterPro" id="IPR003660">
    <property type="entry name" value="HAMP_dom"/>
</dbReference>
<dbReference type="EMBL" id="FQZL01000005">
    <property type="protein sequence ID" value="SHI56342.1"/>
    <property type="molecule type" value="Genomic_DNA"/>
</dbReference>
<dbReference type="CDD" id="cd00082">
    <property type="entry name" value="HisKA"/>
    <property type="match status" value="1"/>
</dbReference>
<dbReference type="InterPro" id="IPR004358">
    <property type="entry name" value="Sig_transdc_His_kin-like_C"/>
</dbReference>
<dbReference type="PANTHER" id="PTHR45528">
    <property type="entry name" value="SENSOR HISTIDINE KINASE CPXA"/>
    <property type="match status" value="1"/>
</dbReference>
<evidence type="ECO:0000256" key="13">
    <source>
        <dbReference type="ARBA" id="ARBA00023136"/>
    </source>
</evidence>
<evidence type="ECO:0000256" key="7">
    <source>
        <dbReference type="ARBA" id="ARBA00022692"/>
    </source>
</evidence>
<evidence type="ECO:0000256" key="3">
    <source>
        <dbReference type="ARBA" id="ARBA00012438"/>
    </source>
</evidence>
<dbReference type="InterPro" id="IPR036097">
    <property type="entry name" value="HisK_dim/P_sf"/>
</dbReference>
<dbReference type="PRINTS" id="PR00344">
    <property type="entry name" value="BCTRLSENSOR"/>
</dbReference>
<feature type="transmembrane region" description="Helical" evidence="14">
    <location>
        <begin position="191"/>
        <end position="209"/>
    </location>
</feature>
<dbReference type="SMART" id="SM00387">
    <property type="entry name" value="HATPase_c"/>
    <property type="match status" value="1"/>
</dbReference>
<protein>
    <recommendedName>
        <fullName evidence="3">histidine kinase</fullName>
        <ecNumber evidence="3">2.7.13.3</ecNumber>
    </recommendedName>
</protein>
<evidence type="ECO:0000313" key="18">
    <source>
        <dbReference type="Proteomes" id="UP000184052"/>
    </source>
</evidence>
<dbReference type="AlphaFoldDB" id="A0A1M6C5V2"/>
<dbReference type="Pfam" id="PF02518">
    <property type="entry name" value="HATPase_c"/>
    <property type="match status" value="1"/>
</dbReference>
<keyword evidence="4" id="KW-1003">Cell membrane</keyword>
<dbReference type="GO" id="GO:0005524">
    <property type="term" value="F:ATP binding"/>
    <property type="evidence" value="ECO:0007669"/>
    <property type="project" value="UniProtKB-KW"/>
</dbReference>
<dbReference type="InterPro" id="IPR003594">
    <property type="entry name" value="HATPase_dom"/>
</dbReference>
<keyword evidence="8" id="KW-0547">Nucleotide-binding</keyword>
<evidence type="ECO:0000256" key="1">
    <source>
        <dbReference type="ARBA" id="ARBA00000085"/>
    </source>
</evidence>
<dbReference type="SMART" id="SM00304">
    <property type="entry name" value="HAMP"/>
    <property type="match status" value="1"/>
</dbReference>
<organism evidence="17 18">
    <name type="scientific">Dethiosulfatibacter aminovorans DSM 17477</name>
    <dbReference type="NCBI Taxonomy" id="1121476"/>
    <lineage>
        <taxon>Bacteria</taxon>
        <taxon>Bacillati</taxon>
        <taxon>Bacillota</taxon>
        <taxon>Tissierellia</taxon>
        <taxon>Dethiosulfatibacter</taxon>
    </lineage>
</organism>
<dbReference type="Pfam" id="PF00512">
    <property type="entry name" value="HisKA"/>
    <property type="match status" value="1"/>
</dbReference>
<feature type="domain" description="Histidine kinase" evidence="15">
    <location>
        <begin position="271"/>
        <end position="481"/>
    </location>
</feature>
<dbReference type="FunFam" id="1.10.287.130:FF:000001">
    <property type="entry name" value="Two-component sensor histidine kinase"/>
    <property type="match status" value="1"/>
</dbReference>
<dbReference type="PANTHER" id="PTHR45528:SF1">
    <property type="entry name" value="SENSOR HISTIDINE KINASE CPXA"/>
    <property type="match status" value="1"/>
</dbReference>
<evidence type="ECO:0000259" key="15">
    <source>
        <dbReference type="PROSITE" id="PS50109"/>
    </source>
</evidence>
<dbReference type="GO" id="GO:0000155">
    <property type="term" value="F:phosphorelay sensor kinase activity"/>
    <property type="evidence" value="ECO:0007669"/>
    <property type="project" value="InterPro"/>
</dbReference>
<evidence type="ECO:0000256" key="14">
    <source>
        <dbReference type="SAM" id="Phobius"/>
    </source>
</evidence>
<dbReference type="GO" id="GO:0005886">
    <property type="term" value="C:plasma membrane"/>
    <property type="evidence" value="ECO:0007669"/>
    <property type="project" value="UniProtKB-SubCell"/>
</dbReference>
<dbReference type="RefSeq" id="WP_073046876.1">
    <property type="nucleotide sequence ID" value="NZ_FQZL01000005.1"/>
</dbReference>
<evidence type="ECO:0000256" key="5">
    <source>
        <dbReference type="ARBA" id="ARBA00022553"/>
    </source>
</evidence>
<dbReference type="SMART" id="SM00388">
    <property type="entry name" value="HisKA"/>
    <property type="match status" value="1"/>
</dbReference>
<dbReference type="InterPro" id="IPR003661">
    <property type="entry name" value="HisK_dim/P_dom"/>
</dbReference>
<evidence type="ECO:0000256" key="10">
    <source>
        <dbReference type="ARBA" id="ARBA00022840"/>
    </source>
</evidence>
<comment type="subcellular location">
    <subcellularLocation>
        <location evidence="2">Cell membrane</location>
        <topology evidence="2">Multi-pass membrane protein</topology>
    </subcellularLocation>
</comment>
<name>A0A1M6C5V2_9FIRM</name>
<dbReference type="Gene3D" id="1.10.287.130">
    <property type="match status" value="1"/>
</dbReference>
<dbReference type="PROSITE" id="PS50885">
    <property type="entry name" value="HAMP"/>
    <property type="match status" value="1"/>
</dbReference>
<keyword evidence="7 14" id="KW-0812">Transmembrane</keyword>
<evidence type="ECO:0000256" key="11">
    <source>
        <dbReference type="ARBA" id="ARBA00022989"/>
    </source>
</evidence>
<dbReference type="Pfam" id="PF00672">
    <property type="entry name" value="HAMP"/>
    <property type="match status" value="1"/>
</dbReference>
<evidence type="ECO:0000256" key="8">
    <source>
        <dbReference type="ARBA" id="ARBA00022741"/>
    </source>
</evidence>
<reference evidence="17 18" key="1">
    <citation type="submission" date="2016-11" db="EMBL/GenBank/DDBJ databases">
        <authorList>
            <person name="Jaros S."/>
            <person name="Januszkiewicz K."/>
            <person name="Wedrychowicz H."/>
        </authorList>
    </citation>
    <scope>NUCLEOTIDE SEQUENCE [LARGE SCALE GENOMIC DNA]</scope>
    <source>
        <strain evidence="17 18">DSM 17477</strain>
    </source>
</reference>
<dbReference type="InterPro" id="IPR050398">
    <property type="entry name" value="HssS/ArlS-like"/>
</dbReference>
<evidence type="ECO:0000256" key="6">
    <source>
        <dbReference type="ARBA" id="ARBA00022679"/>
    </source>
</evidence>
<accession>A0A1M6C5V2</accession>
<evidence type="ECO:0000256" key="4">
    <source>
        <dbReference type="ARBA" id="ARBA00022475"/>
    </source>
</evidence>
<evidence type="ECO:0000256" key="2">
    <source>
        <dbReference type="ARBA" id="ARBA00004651"/>
    </source>
</evidence>
<keyword evidence="10" id="KW-0067">ATP-binding</keyword>
<dbReference type="SUPFAM" id="SSF47384">
    <property type="entry name" value="Homodimeric domain of signal transducing histidine kinase"/>
    <property type="match status" value="1"/>
</dbReference>
<dbReference type="Proteomes" id="UP000184052">
    <property type="component" value="Unassembled WGS sequence"/>
</dbReference>
<feature type="domain" description="HAMP" evidence="16">
    <location>
        <begin position="211"/>
        <end position="263"/>
    </location>
</feature>